<name>A0A370GFZ2_9COXI</name>
<accession>A0A370GFZ2</accession>
<dbReference type="EMBL" id="QQAX01000013">
    <property type="protein sequence ID" value="RDI42712.1"/>
    <property type="molecule type" value="Genomic_DNA"/>
</dbReference>
<proteinExistence type="predicted"/>
<dbReference type="AlphaFoldDB" id="A0A370GFZ2"/>
<evidence type="ECO:0000313" key="1">
    <source>
        <dbReference type="EMBL" id="RDI42712.1"/>
    </source>
</evidence>
<comment type="caution">
    <text evidence="1">The sequence shown here is derived from an EMBL/GenBank/DDBJ whole genome shotgun (WGS) entry which is preliminary data.</text>
</comment>
<sequence>MSDTRTLGTRFRFAPSDIRDLIAQLARNEKAKGSLVTEMTLEMQKSASSSGSSITYYVIEQPHRHKKIITFPPSKDSGTLGNQMELPFIGDLLKQFLQMFLKPNQTSDAVLLVPVRQCRGVLELPVNVALPTWIQKWVQKRHIVLMEIDLASCQITMHDPQADFGPLLNYLSGVTRLSLYPDKMASILEELQLLGYSFQYQRIFYGKQHDNILCGPFNHQYLLSFHHHGNAAHFHEIQVRIGEKPKEQDECSAIVYVGNEDKSTYIRKFIPEWKSQYAPKHEAKSEDNVMALDNFDDLNLDECETALPIVHHLKQDPLLHQQRFFRSQSFSSFDAQAMTKQKIIQSVVEFQKKPASQDGIVFFRSKLRRNSSESALDSLLPKALQKGPSS</sequence>
<keyword evidence="2" id="KW-1185">Reference proteome</keyword>
<organism evidence="1 2">
    <name type="scientific">Aquicella lusitana</name>
    <dbReference type="NCBI Taxonomy" id="254246"/>
    <lineage>
        <taxon>Bacteria</taxon>
        <taxon>Pseudomonadati</taxon>
        <taxon>Pseudomonadota</taxon>
        <taxon>Gammaproteobacteria</taxon>
        <taxon>Legionellales</taxon>
        <taxon>Coxiellaceae</taxon>
        <taxon>Aquicella</taxon>
    </lineage>
</organism>
<protein>
    <submittedName>
        <fullName evidence="1">Uncharacterized protein</fullName>
    </submittedName>
</protein>
<gene>
    <name evidence="1" type="ORF">C8D86_11341</name>
</gene>
<reference evidence="1 2" key="1">
    <citation type="submission" date="2018-07" db="EMBL/GenBank/DDBJ databases">
        <title>Genomic Encyclopedia of Type Strains, Phase IV (KMG-IV): sequencing the most valuable type-strain genomes for metagenomic binning, comparative biology and taxonomic classification.</title>
        <authorList>
            <person name="Goeker M."/>
        </authorList>
    </citation>
    <scope>NUCLEOTIDE SEQUENCE [LARGE SCALE GENOMIC DNA]</scope>
    <source>
        <strain evidence="1 2">DSM 16500</strain>
    </source>
</reference>
<evidence type="ECO:0000313" key="2">
    <source>
        <dbReference type="Proteomes" id="UP000254720"/>
    </source>
</evidence>
<dbReference type="RefSeq" id="WP_114834574.1">
    <property type="nucleotide sequence ID" value="NZ_LR699114.1"/>
</dbReference>
<dbReference type="Proteomes" id="UP000254720">
    <property type="component" value="Unassembled WGS sequence"/>
</dbReference>